<gene>
    <name evidence="1" type="ORF">Bhyg_09111</name>
</gene>
<dbReference type="AlphaFoldDB" id="A0A9Q0S5L0"/>
<evidence type="ECO:0000313" key="2">
    <source>
        <dbReference type="Proteomes" id="UP001151699"/>
    </source>
</evidence>
<dbReference type="Proteomes" id="UP001151699">
    <property type="component" value="Chromosome B"/>
</dbReference>
<keyword evidence="2" id="KW-1185">Reference proteome</keyword>
<proteinExistence type="predicted"/>
<name>A0A9Q0S5L0_9DIPT</name>
<dbReference type="EMBL" id="WJQU01000002">
    <property type="protein sequence ID" value="KAJ6644145.1"/>
    <property type="molecule type" value="Genomic_DNA"/>
</dbReference>
<reference evidence="1" key="1">
    <citation type="submission" date="2022-07" db="EMBL/GenBank/DDBJ databases">
        <authorList>
            <person name="Trinca V."/>
            <person name="Uliana J.V.C."/>
            <person name="Torres T.T."/>
            <person name="Ward R.J."/>
            <person name="Monesi N."/>
        </authorList>
    </citation>
    <scope>NUCLEOTIDE SEQUENCE</scope>
    <source>
        <strain evidence="1">HSMRA1968</strain>
        <tissue evidence="1">Whole embryos</tissue>
    </source>
</reference>
<protein>
    <submittedName>
        <fullName evidence="1">Uncharacterized protein</fullName>
    </submittedName>
</protein>
<sequence>MGKFIRTISRLLKKGQFSLFGSSIRTASRYFKVSK</sequence>
<evidence type="ECO:0000313" key="1">
    <source>
        <dbReference type="EMBL" id="KAJ6644145.1"/>
    </source>
</evidence>
<organism evidence="1 2">
    <name type="scientific">Pseudolycoriella hygida</name>
    <dbReference type="NCBI Taxonomy" id="35572"/>
    <lineage>
        <taxon>Eukaryota</taxon>
        <taxon>Metazoa</taxon>
        <taxon>Ecdysozoa</taxon>
        <taxon>Arthropoda</taxon>
        <taxon>Hexapoda</taxon>
        <taxon>Insecta</taxon>
        <taxon>Pterygota</taxon>
        <taxon>Neoptera</taxon>
        <taxon>Endopterygota</taxon>
        <taxon>Diptera</taxon>
        <taxon>Nematocera</taxon>
        <taxon>Sciaroidea</taxon>
        <taxon>Sciaridae</taxon>
        <taxon>Pseudolycoriella</taxon>
    </lineage>
</organism>
<comment type="caution">
    <text evidence="1">The sequence shown here is derived from an EMBL/GenBank/DDBJ whole genome shotgun (WGS) entry which is preliminary data.</text>
</comment>
<accession>A0A9Q0S5L0</accession>